<evidence type="ECO:0000313" key="2">
    <source>
        <dbReference type="Proteomes" id="UP000013042"/>
    </source>
</evidence>
<sequence>MQVFTHTQYALLPVEIFAALWGDHIVATLEEREPRFARLCLWHLSPCVLGSMNPGMFEMSDTTLALPTMIDE</sequence>
<accession>N6Z8B4</accession>
<proteinExistence type="predicted"/>
<dbReference type="EMBL" id="AMXD01000006">
    <property type="protein sequence ID" value="ENO88369.1"/>
    <property type="molecule type" value="Genomic_DNA"/>
</dbReference>
<reference evidence="1 2" key="1">
    <citation type="submission" date="2012-09" db="EMBL/GenBank/DDBJ databases">
        <title>Draft Genome Sequences of 6 Strains from Genus Thauera.</title>
        <authorList>
            <person name="Liu B."/>
            <person name="Shapleigh J.P."/>
            <person name="Frostegard A.H."/>
        </authorList>
    </citation>
    <scope>NUCLEOTIDE SEQUENCE [LARGE SCALE GENOMIC DNA]</scope>
    <source>
        <strain evidence="1 2">S2</strain>
    </source>
</reference>
<evidence type="ECO:0000313" key="1">
    <source>
        <dbReference type="EMBL" id="ENO88369.1"/>
    </source>
</evidence>
<name>N6Z8B4_THASP</name>
<dbReference type="Proteomes" id="UP000013042">
    <property type="component" value="Unassembled WGS sequence"/>
</dbReference>
<dbReference type="AlphaFoldDB" id="N6Z8B4"/>
<comment type="caution">
    <text evidence="1">The sequence shown here is derived from an EMBL/GenBank/DDBJ whole genome shotgun (WGS) entry which is preliminary data.</text>
</comment>
<protein>
    <submittedName>
        <fullName evidence="1">Uncharacterized protein</fullName>
    </submittedName>
</protein>
<gene>
    <name evidence="1" type="ORF">C665_02442</name>
</gene>
<organism evidence="1 2">
    <name type="scientific">Thauera aminoaromatica S2</name>
    <dbReference type="NCBI Taxonomy" id="1234381"/>
    <lineage>
        <taxon>Bacteria</taxon>
        <taxon>Pseudomonadati</taxon>
        <taxon>Pseudomonadota</taxon>
        <taxon>Betaproteobacteria</taxon>
        <taxon>Rhodocyclales</taxon>
        <taxon>Zoogloeaceae</taxon>
        <taxon>Thauera</taxon>
    </lineage>
</organism>